<feature type="compositionally biased region" description="Basic and acidic residues" evidence="1">
    <location>
        <begin position="176"/>
        <end position="189"/>
    </location>
</feature>
<evidence type="ECO:0000313" key="2">
    <source>
        <dbReference type="EMBL" id="GEU44013.1"/>
    </source>
</evidence>
<accession>A0A6L2K3T6</accession>
<gene>
    <name evidence="2" type="ORF">Tci_015991</name>
</gene>
<proteinExistence type="predicted"/>
<feature type="region of interest" description="Disordered" evidence="1">
    <location>
        <begin position="153"/>
        <end position="267"/>
    </location>
</feature>
<reference evidence="2" key="1">
    <citation type="journal article" date="2019" name="Sci. Rep.">
        <title>Draft genome of Tanacetum cinerariifolium, the natural source of mosquito coil.</title>
        <authorList>
            <person name="Yamashiro T."/>
            <person name="Shiraishi A."/>
            <person name="Satake H."/>
            <person name="Nakayama K."/>
        </authorList>
    </citation>
    <scope>NUCLEOTIDE SEQUENCE</scope>
</reference>
<dbReference type="EMBL" id="BKCJ010001786">
    <property type="protein sequence ID" value="GEU44013.1"/>
    <property type="molecule type" value="Genomic_DNA"/>
</dbReference>
<sequence length="282" mass="32480">FEDRVKALEDNFSEFKQTNLYAEAVSSIPGIVDTYLANKMNEAVKIAVQLQLDRLRDEAHSKNKDFINKLDENIKKIIKEQVKVQVKEQVSKILPKIKKFVNEHLEAEILTRLSNEAKTSHKTLYKALIDAYETDKVILETYRDSVTFKICRDDEDEEEEPPAGSKRGSKIRRSRKEPDSTSVPKEKTSKSTSSSKEGSKSKTRSIDKSAQEEEEVHTNKDLEEPTHQEFETSFTEDHTVDEISQHPDWFKKQAKPPTPDRDWKKNLPTVHGLIQPWISTLA</sequence>
<dbReference type="AlphaFoldDB" id="A0A6L2K3T6"/>
<organism evidence="2">
    <name type="scientific">Tanacetum cinerariifolium</name>
    <name type="common">Dalmatian daisy</name>
    <name type="synonym">Chrysanthemum cinerariifolium</name>
    <dbReference type="NCBI Taxonomy" id="118510"/>
    <lineage>
        <taxon>Eukaryota</taxon>
        <taxon>Viridiplantae</taxon>
        <taxon>Streptophyta</taxon>
        <taxon>Embryophyta</taxon>
        <taxon>Tracheophyta</taxon>
        <taxon>Spermatophyta</taxon>
        <taxon>Magnoliopsida</taxon>
        <taxon>eudicotyledons</taxon>
        <taxon>Gunneridae</taxon>
        <taxon>Pentapetalae</taxon>
        <taxon>asterids</taxon>
        <taxon>campanulids</taxon>
        <taxon>Asterales</taxon>
        <taxon>Asteraceae</taxon>
        <taxon>Asteroideae</taxon>
        <taxon>Anthemideae</taxon>
        <taxon>Anthemidinae</taxon>
        <taxon>Tanacetum</taxon>
    </lineage>
</organism>
<comment type="caution">
    <text evidence="2">The sequence shown here is derived from an EMBL/GenBank/DDBJ whole genome shotgun (WGS) entry which is preliminary data.</text>
</comment>
<feature type="non-terminal residue" evidence="2">
    <location>
        <position position="1"/>
    </location>
</feature>
<evidence type="ECO:0000256" key="1">
    <source>
        <dbReference type="SAM" id="MobiDB-lite"/>
    </source>
</evidence>
<protein>
    <submittedName>
        <fullName evidence="2">Uncharacterized protein</fullName>
    </submittedName>
</protein>
<name>A0A6L2K3T6_TANCI</name>
<feature type="compositionally biased region" description="Basic and acidic residues" evidence="1">
    <location>
        <begin position="197"/>
        <end position="251"/>
    </location>
</feature>